<dbReference type="OrthoDB" id="420564at2759"/>
<dbReference type="PANTHER" id="PTHR35179">
    <property type="entry name" value="PROTEIN CBG02620"/>
    <property type="match status" value="1"/>
</dbReference>
<dbReference type="InParanoid" id="A0A369JS91"/>
<comment type="caution">
    <text evidence="1">The sequence shown here is derived from an EMBL/GenBank/DDBJ whole genome shotgun (WGS) entry which is preliminary data.</text>
</comment>
<dbReference type="EMBL" id="LUEZ02000052">
    <property type="protein sequence ID" value="RDB22224.1"/>
    <property type="molecule type" value="Genomic_DNA"/>
</dbReference>
<dbReference type="Proteomes" id="UP000076154">
    <property type="component" value="Unassembled WGS sequence"/>
</dbReference>
<reference evidence="1" key="1">
    <citation type="submission" date="2018-04" db="EMBL/GenBank/DDBJ databases">
        <title>Whole genome sequencing of Hypsizygus marmoreus.</title>
        <authorList>
            <person name="Choi I.-G."/>
            <person name="Min B."/>
            <person name="Kim J.-G."/>
            <person name="Kim S."/>
            <person name="Oh Y.-L."/>
            <person name="Kong W.-S."/>
            <person name="Park H."/>
            <person name="Jeong J."/>
            <person name="Song E.-S."/>
        </authorList>
    </citation>
    <scope>NUCLEOTIDE SEQUENCE [LARGE SCALE GENOMIC DNA]</scope>
    <source>
        <strain evidence="1">51987-8</strain>
    </source>
</reference>
<accession>A0A369JS91</accession>
<sequence length="269" mass="30674">MQITAPGLDLNEFDLITDRKNLRALYNFVKSGKKQWGRHRIDAEIVNGTVLFYLGWSGSGYGYYQSYGMKFEKKFTTPLSKGTIQHCRVIEYGLGGLKMMVKYQVDACLNDGRNLSMITSQAESSTGMTSTGFRITHSGTIVAPHNIVEIKTISTGYRPDHPRTLTQLWFSRTPILMAGYHDRNGRFSSVEKIDVEATGALDQWEEQNTETLQKIIRLLEMVKTQLLSSPIKRQAIVLTNLRSYDCVEFYSLSDDYEMGLPDDLRRKWA</sequence>
<dbReference type="AlphaFoldDB" id="A0A369JS91"/>
<evidence type="ECO:0000313" key="1">
    <source>
        <dbReference type="EMBL" id="RDB22224.1"/>
    </source>
</evidence>
<name>A0A369JS91_HYPMA</name>
<evidence type="ECO:0008006" key="3">
    <source>
        <dbReference type="Google" id="ProtNLM"/>
    </source>
</evidence>
<gene>
    <name evidence="1" type="ORF">Hypma_010763</name>
</gene>
<proteinExistence type="predicted"/>
<protein>
    <recommendedName>
        <fullName evidence="3">Decapping nuclease</fullName>
    </recommendedName>
</protein>
<organism evidence="1 2">
    <name type="scientific">Hypsizygus marmoreus</name>
    <name type="common">White beech mushroom</name>
    <name type="synonym">Agaricus marmoreus</name>
    <dbReference type="NCBI Taxonomy" id="39966"/>
    <lineage>
        <taxon>Eukaryota</taxon>
        <taxon>Fungi</taxon>
        <taxon>Dikarya</taxon>
        <taxon>Basidiomycota</taxon>
        <taxon>Agaricomycotina</taxon>
        <taxon>Agaricomycetes</taxon>
        <taxon>Agaricomycetidae</taxon>
        <taxon>Agaricales</taxon>
        <taxon>Tricholomatineae</taxon>
        <taxon>Lyophyllaceae</taxon>
        <taxon>Hypsizygus</taxon>
    </lineage>
</organism>
<evidence type="ECO:0000313" key="2">
    <source>
        <dbReference type="Proteomes" id="UP000076154"/>
    </source>
</evidence>
<dbReference type="STRING" id="39966.A0A369JS91"/>
<dbReference type="PANTHER" id="PTHR35179:SF1">
    <property type="entry name" value="INTEGRAL MEMBRANE PROTEIN"/>
    <property type="match status" value="1"/>
</dbReference>
<keyword evidence="2" id="KW-1185">Reference proteome</keyword>